<organism evidence="2 3">
    <name type="scientific">Arabis nemorensis</name>
    <dbReference type="NCBI Taxonomy" id="586526"/>
    <lineage>
        <taxon>Eukaryota</taxon>
        <taxon>Viridiplantae</taxon>
        <taxon>Streptophyta</taxon>
        <taxon>Embryophyta</taxon>
        <taxon>Tracheophyta</taxon>
        <taxon>Spermatophyta</taxon>
        <taxon>Magnoliopsida</taxon>
        <taxon>eudicotyledons</taxon>
        <taxon>Gunneridae</taxon>
        <taxon>Pentapetalae</taxon>
        <taxon>rosids</taxon>
        <taxon>malvids</taxon>
        <taxon>Brassicales</taxon>
        <taxon>Brassicaceae</taxon>
        <taxon>Arabideae</taxon>
        <taxon>Arabis</taxon>
    </lineage>
</organism>
<dbReference type="OrthoDB" id="5835829at2759"/>
<keyword evidence="3" id="KW-1185">Reference proteome</keyword>
<feature type="region of interest" description="Disordered" evidence="1">
    <location>
        <begin position="36"/>
        <end position="62"/>
    </location>
</feature>
<dbReference type="AlphaFoldDB" id="A0A565CDR4"/>
<gene>
    <name evidence="2" type="ORF">ANE_LOCUS22261</name>
</gene>
<evidence type="ECO:0000256" key="1">
    <source>
        <dbReference type="SAM" id="MobiDB-lite"/>
    </source>
</evidence>
<accession>A0A565CDR4</accession>
<feature type="compositionally biased region" description="Low complexity" evidence="1">
    <location>
        <begin position="39"/>
        <end position="50"/>
    </location>
</feature>
<name>A0A565CDR4_9BRAS</name>
<proteinExistence type="predicted"/>
<evidence type="ECO:0000313" key="2">
    <source>
        <dbReference type="EMBL" id="VVB11817.1"/>
    </source>
</evidence>
<dbReference type="EMBL" id="CABITT030000007">
    <property type="protein sequence ID" value="VVB11817.1"/>
    <property type="molecule type" value="Genomic_DNA"/>
</dbReference>
<reference evidence="2" key="1">
    <citation type="submission" date="2019-07" db="EMBL/GenBank/DDBJ databases">
        <authorList>
            <person name="Dittberner H."/>
        </authorList>
    </citation>
    <scope>NUCLEOTIDE SEQUENCE [LARGE SCALE GENOMIC DNA]</scope>
</reference>
<feature type="compositionally biased region" description="Basic and acidic residues" evidence="1">
    <location>
        <begin position="52"/>
        <end position="62"/>
    </location>
</feature>
<evidence type="ECO:0000313" key="3">
    <source>
        <dbReference type="Proteomes" id="UP000489600"/>
    </source>
</evidence>
<dbReference type="Proteomes" id="UP000489600">
    <property type="component" value="Unassembled WGS sequence"/>
</dbReference>
<protein>
    <submittedName>
        <fullName evidence="2">Uncharacterized protein</fullName>
    </submittedName>
</protein>
<sequence length="76" mass="8606">MRNANKIQDRALKPTGKGYIRFEFFDNGLSEDDEAIRKTSTSSDHTSSLSAELKKRGMAVEDPEAPHSLRLRIKIE</sequence>
<comment type="caution">
    <text evidence="2">The sequence shown here is derived from an EMBL/GenBank/DDBJ whole genome shotgun (WGS) entry which is preliminary data.</text>
</comment>